<comment type="caution">
    <text evidence="2">The sequence shown here is derived from an EMBL/GenBank/DDBJ whole genome shotgun (WGS) entry which is preliminary data.</text>
</comment>
<sequence length="403" mass="44160">MTTCFTTLMMSGNQTYLPLPQPRLSLAEGLMNKPLSLHSSTSDSALPAICKDLIGSAVARLRSSCQSAEESESLADQLTLDLLAVHRAVRSIADLYEHLDDDSQENLFACSTEAQTHLVKATSAVERAVFITMHWVSSIKPSSDSVSQRAEELKTEVKKIGGYLQLLIQRSVVDSLRDGMRQSVTDLLLIGQRITTDMRRDLSSTNIPIQKSNVMDVASTLQSYFCCCLSVRLTNSCCLLLRERSGCSAEDRSEDDEGSDLCAIQNTTAKLLTLNQAIKDLHSSLLRSLKGRGSDPGLSPTIQFLSKTIDDIINGIPREMAGRRSDSLQLPCEKNIMAARDQVHSALQALTTAFDKSTDGIKMLDTDREFAQPGYGSRNRTVPKVVYSLSSGISACSRDARWV</sequence>
<reference evidence="2 3" key="1">
    <citation type="submission" date="2018-03" db="EMBL/GenBank/DDBJ databases">
        <title>Draft genome sequence of Rohu Carp (Labeo rohita).</title>
        <authorList>
            <person name="Das P."/>
            <person name="Kushwaha B."/>
            <person name="Joshi C.G."/>
            <person name="Kumar D."/>
            <person name="Nagpure N.S."/>
            <person name="Sahoo L."/>
            <person name="Das S.P."/>
            <person name="Bit A."/>
            <person name="Patnaik S."/>
            <person name="Meher P.K."/>
            <person name="Jayasankar P."/>
            <person name="Koringa P.G."/>
            <person name="Patel N.V."/>
            <person name="Hinsu A.T."/>
            <person name="Kumar R."/>
            <person name="Pandey M."/>
            <person name="Agarwal S."/>
            <person name="Srivastava S."/>
            <person name="Singh M."/>
            <person name="Iquebal M.A."/>
            <person name="Jaiswal S."/>
            <person name="Angadi U.B."/>
            <person name="Kumar N."/>
            <person name="Raza M."/>
            <person name="Shah T.M."/>
            <person name="Rai A."/>
            <person name="Jena J.K."/>
        </authorList>
    </citation>
    <scope>NUCLEOTIDE SEQUENCE [LARGE SCALE GENOMIC DNA]</scope>
    <source>
        <strain evidence="2">DASCIFA01</strain>
        <tissue evidence="2">Testis</tissue>
    </source>
</reference>
<organism evidence="2 3">
    <name type="scientific">Labeo rohita</name>
    <name type="common">Indian major carp</name>
    <name type="synonym">Cyprinus rohita</name>
    <dbReference type="NCBI Taxonomy" id="84645"/>
    <lineage>
        <taxon>Eukaryota</taxon>
        <taxon>Metazoa</taxon>
        <taxon>Chordata</taxon>
        <taxon>Craniata</taxon>
        <taxon>Vertebrata</taxon>
        <taxon>Euteleostomi</taxon>
        <taxon>Actinopterygii</taxon>
        <taxon>Neopterygii</taxon>
        <taxon>Teleostei</taxon>
        <taxon>Ostariophysi</taxon>
        <taxon>Cypriniformes</taxon>
        <taxon>Cyprinidae</taxon>
        <taxon>Labeoninae</taxon>
        <taxon>Labeonini</taxon>
        <taxon>Labeo</taxon>
    </lineage>
</organism>
<proteinExistence type="predicted"/>
<dbReference type="AlphaFoldDB" id="A0A498MK61"/>
<dbReference type="STRING" id="84645.A0A498MK61"/>
<evidence type="ECO:0000259" key="1">
    <source>
        <dbReference type="Pfam" id="PF23313"/>
    </source>
</evidence>
<dbReference type="InterPro" id="IPR056523">
    <property type="entry name" value="4HB_KIF14"/>
</dbReference>
<feature type="domain" description="KIF14 four-helical bundle" evidence="1">
    <location>
        <begin position="72"/>
        <end position="170"/>
    </location>
</feature>
<name>A0A498MK61_LABRO</name>
<evidence type="ECO:0000313" key="3">
    <source>
        <dbReference type="Proteomes" id="UP000290572"/>
    </source>
</evidence>
<dbReference type="Proteomes" id="UP000290572">
    <property type="component" value="Unassembled WGS sequence"/>
</dbReference>
<protein>
    <submittedName>
        <fullName evidence="2">Kinesin KIF14</fullName>
    </submittedName>
</protein>
<keyword evidence="3" id="KW-1185">Reference proteome</keyword>
<dbReference type="Pfam" id="PF23313">
    <property type="entry name" value="4HB_KIF14"/>
    <property type="match status" value="1"/>
</dbReference>
<gene>
    <name evidence="2" type="ORF">ROHU_024894</name>
</gene>
<accession>A0A498MK61</accession>
<dbReference type="EMBL" id="QBIY01012637">
    <property type="protein sequence ID" value="RXN20580.1"/>
    <property type="molecule type" value="Genomic_DNA"/>
</dbReference>
<evidence type="ECO:0000313" key="2">
    <source>
        <dbReference type="EMBL" id="RXN20580.1"/>
    </source>
</evidence>